<sequence>MNSNISCYCSKSQYIYCGEEDSFEHILQSCKSEFLMSQYKTRQNKIVNENFNVILIALKISNKKINYNLSFTDTEKNITLNLKKPIAGTNDKEENIDVCINSNDVDNLSAFTDDADNILKNSQAIYESQKMLYSKNQIRNAEGLIKVNGDTKADNFLNKLKP</sequence>
<dbReference type="AlphaFoldDB" id="A0AAF5DIC3"/>
<keyword evidence="1" id="KW-1185">Reference proteome</keyword>
<protein>
    <submittedName>
        <fullName evidence="2">Phlebovirus glycoprotein G2 fusion domain-containing protein</fullName>
    </submittedName>
</protein>
<dbReference type="Proteomes" id="UP000035681">
    <property type="component" value="Unplaced"/>
</dbReference>
<organism evidence="1 2">
    <name type="scientific">Strongyloides stercoralis</name>
    <name type="common">Threadworm</name>
    <dbReference type="NCBI Taxonomy" id="6248"/>
    <lineage>
        <taxon>Eukaryota</taxon>
        <taxon>Metazoa</taxon>
        <taxon>Ecdysozoa</taxon>
        <taxon>Nematoda</taxon>
        <taxon>Chromadorea</taxon>
        <taxon>Rhabditida</taxon>
        <taxon>Tylenchina</taxon>
        <taxon>Panagrolaimomorpha</taxon>
        <taxon>Strongyloidoidea</taxon>
        <taxon>Strongyloididae</taxon>
        <taxon>Strongyloides</taxon>
    </lineage>
</organism>
<proteinExistence type="predicted"/>
<reference evidence="2" key="1">
    <citation type="submission" date="2024-02" db="UniProtKB">
        <authorList>
            <consortium name="WormBaseParasite"/>
        </authorList>
    </citation>
    <scope>IDENTIFICATION</scope>
</reference>
<evidence type="ECO:0000313" key="1">
    <source>
        <dbReference type="Proteomes" id="UP000035681"/>
    </source>
</evidence>
<evidence type="ECO:0000313" key="2">
    <source>
        <dbReference type="WBParaSite" id="TCONS_00013328.p1"/>
    </source>
</evidence>
<name>A0AAF5DIC3_STRER</name>
<accession>A0AAF5DIC3</accession>
<dbReference type="WBParaSite" id="TCONS_00013328.p1">
    <property type="protein sequence ID" value="TCONS_00013328.p1"/>
    <property type="gene ID" value="XLOC_009180"/>
</dbReference>